<evidence type="ECO:0000256" key="1">
    <source>
        <dbReference type="ARBA" id="ARBA00023122"/>
    </source>
</evidence>
<gene>
    <name evidence="5" type="ORF">H0S81_07515</name>
</gene>
<evidence type="ECO:0000256" key="3">
    <source>
        <dbReference type="SAM" id="MobiDB-lite"/>
    </source>
</evidence>
<dbReference type="Proteomes" id="UP000706172">
    <property type="component" value="Unassembled WGS sequence"/>
</dbReference>
<feature type="non-terminal residue" evidence="5">
    <location>
        <position position="1"/>
    </location>
</feature>
<dbReference type="AlphaFoldDB" id="A0A931CYK5"/>
<comment type="caution">
    <text evidence="5">The sequence shown here is derived from an EMBL/GenBank/DDBJ whole genome shotgun (WGS) entry which is preliminary data.</text>
</comment>
<proteinExistence type="predicted"/>
<organism evidence="5 6">
    <name type="scientific">Desulfotignum balticum</name>
    <dbReference type="NCBI Taxonomy" id="115781"/>
    <lineage>
        <taxon>Bacteria</taxon>
        <taxon>Pseudomonadati</taxon>
        <taxon>Thermodesulfobacteriota</taxon>
        <taxon>Desulfobacteria</taxon>
        <taxon>Desulfobacterales</taxon>
        <taxon>Desulfobacteraceae</taxon>
        <taxon>Desulfotignum</taxon>
    </lineage>
</organism>
<evidence type="ECO:0000259" key="4">
    <source>
        <dbReference type="PROSITE" id="PS51371"/>
    </source>
</evidence>
<dbReference type="EMBL" id="JACCQK010000434">
    <property type="protein sequence ID" value="MBG0779759.1"/>
    <property type="molecule type" value="Genomic_DNA"/>
</dbReference>
<feature type="domain" description="CBS" evidence="4">
    <location>
        <begin position="29"/>
        <end position="84"/>
    </location>
</feature>
<accession>A0A931CYK5</accession>
<dbReference type="PANTHER" id="PTHR43080:SF2">
    <property type="entry name" value="CBS DOMAIN-CONTAINING PROTEIN"/>
    <property type="match status" value="1"/>
</dbReference>
<keyword evidence="1 2" id="KW-0129">CBS domain</keyword>
<name>A0A931CYK5_9BACT</name>
<dbReference type="Gene3D" id="3.10.580.10">
    <property type="entry name" value="CBS-domain"/>
    <property type="match status" value="1"/>
</dbReference>
<sequence>QMGGTGATWRDLKKVRQSKQKSAPIKAFMSRNVVTISHERSAVEVARLMIKHDIGRVPVVKEGKMIGIVTRSDVMMYFYDMLPD</sequence>
<evidence type="ECO:0000313" key="6">
    <source>
        <dbReference type="Proteomes" id="UP000706172"/>
    </source>
</evidence>
<protein>
    <submittedName>
        <fullName evidence="5">CBS domain-containing protein</fullName>
    </submittedName>
</protein>
<dbReference type="Pfam" id="PF00571">
    <property type="entry name" value="CBS"/>
    <property type="match status" value="1"/>
</dbReference>
<dbReference type="SMART" id="SM00116">
    <property type="entry name" value="CBS"/>
    <property type="match status" value="1"/>
</dbReference>
<reference evidence="5" key="1">
    <citation type="submission" date="2020-07" db="EMBL/GenBank/DDBJ databases">
        <title>Severe corrosion of carbon steel in oil field produced water can be linked to methanogenic archaea containing a special type of NiFe hydrogenase.</title>
        <authorList>
            <person name="Lahme S."/>
            <person name="Mand J."/>
            <person name="Longwell J."/>
            <person name="Smith R."/>
            <person name="Enning D."/>
        </authorList>
    </citation>
    <scope>NUCLEOTIDE SEQUENCE</scope>
    <source>
        <strain evidence="5">MIC098Bin6</strain>
    </source>
</reference>
<evidence type="ECO:0000256" key="2">
    <source>
        <dbReference type="PROSITE-ProRule" id="PRU00703"/>
    </source>
</evidence>
<dbReference type="InterPro" id="IPR051257">
    <property type="entry name" value="Diverse_CBS-Domain"/>
</dbReference>
<dbReference type="InterPro" id="IPR046342">
    <property type="entry name" value="CBS_dom_sf"/>
</dbReference>
<feature type="region of interest" description="Disordered" evidence="3">
    <location>
        <begin position="1"/>
        <end position="21"/>
    </location>
</feature>
<dbReference type="PROSITE" id="PS51371">
    <property type="entry name" value="CBS"/>
    <property type="match status" value="1"/>
</dbReference>
<dbReference type="InterPro" id="IPR000644">
    <property type="entry name" value="CBS_dom"/>
</dbReference>
<dbReference type="SUPFAM" id="SSF54631">
    <property type="entry name" value="CBS-domain pair"/>
    <property type="match status" value="1"/>
</dbReference>
<dbReference type="PANTHER" id="PTHR43080">
    <property type="entry name" value="CBS DOMAIN-CONTAINING PROTEIN CBSX3, MITOCHONDRIAL"/>
    <property type="match status" value="1"/>
</dbReference>
<evidence type="ECO:0000313" key="5">
    <source>
        <dbReference type="EMBL" id="MBG0779759.1"/>
    </source>
</evidence>